<evidence type="ECO:0000313" key="4">
    <source>
        <dbReference type="Proteomes" id="UP000032866"/>
    </source>
</evidence>
<dbReference type="InterPro" id="IPR048126">
    <property type="entry name" value="Toxin_VasX"/>
</dbReference>
<dbReference type="NCBIfam" id="NF041559">
    <property type="entry name" value="BTH_I2691_fam"/>
    <property type="match status" value="1"/>
</dbReference>
<name>A0A9W3K0G8_BURCE</name>
<organism evidence="3 4">
    <name type="scientific">Burkholderia cepacia GG4</name>
    <dbReference type="NCBI Taxonomy" id="1009846"/>
    <lineage>
        <taxon>Bacteria</taxon>
        <taxon>Pseudomonadati</taxon>
        <taxon>Pseudomonadota</taxon>
        <taxon>Betaproteobacteria</taxon>
        <taxon>Burkholderiales</taxon>
        <taxon>Burkholderiaceae</taxon>
        <taxon>Burkholderia</taxon>
        <taxon>Burkholderia cepacia complex</taxon>
    </lineage>
</organism>
<dbReference type="AlphaFoldDB" id="A0A9W3K0G8"/>
<evidence type="ECO:0000256" key="1">
    <source>
        <dbReference type="SAM" id="Phobius"/>
    </source>
</evidence>
<accession>A0A9W3K0G8</accession>
<keyword evidence="1" id="KW-1133">Transmembrane helix</keyword>
<evidence type="ECO:0000259" key="2">
    <source>
        <dbReference type="Pfam" id="PF20249"/>
    </source>
</evidence>
<reference evidence="3 4" key="1">
    <citation type="journal article" date="2012" name="J. Bacteriol.">
        <title>Complete Genome Sequence of Burkholderia sp. Strain GG4, a Betaproteobacterium That Reduces 3-Oxo-N-Acylhomoserine Lactones and Produces Different N-Acylhomoserine Lactones.</title>
        <authorList>
            <person name="Hong K.W."/>
            <person name="Koh C.L."/>
            <person name="Sam C.K."/>
            <person name="Yin W.F."/>
            <person name="Chan K.G."/>
        </authorList>
    </citation>
    <scope>NUCLEOTIDE SEQUENCE [LARGE SCALE GENOMIC DNA]</scope>
    <source>
        <strain evidence="3 4">GG4</strain>
    </source>
</reference>
<feature type="domain" description="Toxin VasX N-terminal region" evidence="2">
    <location>
        <begin position="1"/>
        <end position="154"/>
    </location>
</feature>
<evidence type="ECO:0000313" key="3">
    <source>
        <dbReference type="EMBL" id="AFQ48538.1"/>
    </source>
</evidence>
<sequence length="938" mass="101260">MKSGLAILPVRYAVVPKTMSNAMPPGIVGPGVTDIALSAHHYSLRTLREGWLYLFYEKGARGSNYWEAYRVTEDGRLWKQTIPLPSVPKTDPACAQGGGAVPMDVISIEKPEKATRVFIAFSEYPWIKEVFQKYATSSKLRGERMQVIMPATWIQTGSGMFGMNKGEAGHATVATQAGIDQIVEYQPGLKADLLAPPAKPIVTDEYGRATDNTIWEQEATRYPLHIRQTSPSGSASEGLVKLMNDIGENAGGAPHKPMLLALWDGIGIAHELAGFHNDPAGTLMRFTSTQPLRVDATQSIEAAERSVRSGAALSESLLRKGMMSAALGAGDGGIMAPTALEMIDNAGELTPAEKQTAGDKAWRKYQASLKGGKWPNNFSTWFDQVTAKCEQLQKQRVPDRDAWLAADAFRHALNDYHPDDAGDGMAFHGVIDEAYAGLSATDAGLRIVEKLINNMDPTDERSYYWRAFSYNQTDIRQEMKTFLTRVQATKTESIVDQAASWYETKQASLYIDLAYLKSFVKFYEKVEDIFKHERAGSATERPLKALGIERLTLWSGRALVNVFGPISRSVGGMLIKGALMVRGGLVLEDAKRIVVKLAAWEGQMDTVMSKTIWEIKAKNPSLNPMQVRAQAYATLANDDRGALVRKLYAETRFTPNAARDKAAASVKISGALFIIEMMNYFLLWTKPNKTAADELTIASGTLSLVGAGLNVYNKWLSGFGKSAASATLASMKVAASCLGGISSFISVTTDGMKVTSGVSSSNYKQAVFYSIKAMLDLGSGIATVLTAISSSAPLLMRSAGLSPGKVRFLGRLSAGMAGAQARIEGKAAGLAAEKLEAYVASTVLKGTRIYAGETVALGLAAEVSAGGWLMLSGRLILIATGWEVAVVLTVITLIYNYFTPDDLENWLSSSPFGTAPDKGRTLEKQQAAFEAALAATGN</sequence>
<keyword evidence="1" id="KW-0812">Transmembrane</keyword>
<keyword evidence="1" id="KW-0472">Membrane</keyword>
<proteinExistence type="predicted"/>
<dbReference type="EMBL" id="CP003774">
    <property type="protein sequence ID" value="AFQ48538.1"/>
    <property type="molecule type" value="Genomic_DNA"/>
</dbReference>
<dbReference type="Pfam" id="PF20249">
    <property type="entry name" value="VasX_N"/>
    <property type="match status" value="1"/>
</dbReference>
<gene>
    <name evidence="3" type="ORF">GEM_2121</name>
</gene>
<protein>
    <recommendedName>
        <fullName evidence="2">Toxin VasX N-terminal region domain-containing protein</fullName>
    </recommendedName>
</protein>
<feature type="transmembrane region" description="Helical" evidence="1">
    <location>
        <begin position="875"/>
        <end position="898"/>
    </location>
</feature>
<dbReference type="CDD" id="cd20707">
    <property type="entry name" value="MIX_III"/>
    <property type="match status" value="1"/>
</dbReference>
<dbReference type="InterPro" id="IPR046864">
    <property type="entry name" value="VasX_N"/>
</dbReference>
<dbReference type="Proteomes" id="UP000032866">
    <property type="component" value="Chromosome 1"/>
</dbReference>
<dbReference type="KEGG" id="bct:GEM_2121"/>